<evidence type="ECO:0000313" key="1">
    <source>
        <dbReference type="EMBL" id="MFB9057911.1"/>
    </source>
</evidence>
<sequence length="155" mass="18242">MSDTCLKRIENYWKAKTEASNILFNKGRYEEALLGYRDALYRSEVLNNNRLKCQKLEIPFIQLYIISCNNIANTYEELGNLIEAEKMLKQSIYFTLHLMSSKSIVQNDIHSELKRATLTYYEFTEKNGHLKINKQQLFNRLTKELSLYSSIALKN</sequence>
<protein>
    <submittedName>
        <fullName evidence="1">Tetratricopeptide repeat protein</fullName>
    </submittedName>
</protein>
<evidence type="ECO:0000313" key="2">
    <source>
        <dbReference type="Proteomes" id="UP001589585"/>
    </source>
</evidence>
<proteinExistence type="predicted"/>
<keyword evidence="2" id="KW-1185">Reference proteome</keyword>
<reference evidence="1 2" key="1">
    <citation type="submission" date="2024-09" db="EMBL/GenBank/DDBJ databases">
        <authorList>
            <person name="Sun Q."/>
            <person name="Mori K."/>
        </authorList>
    </citation>
    <scope>NUCLEOTIDE SEQUENCE [LARGE SCALE GENOMIC DNA]</scope>
    <source>
        <strain evidence="1 2">CECT 8622</strain>
    </source>
</reference>
<dbReference type="EMBL" id="JBHMFC010000103">
    <property type="protein sequence ID" value="MFB9057911.1"/>
    <property type="molecule type" value="Genomic_DNA"/>
</dbReference>
<name>A0ABV5FEM7_9FLAO</name>
<dbReference type="Proteomes" id="UP001589585">
    <property type="component" value="Unassembled WGS sequence"/>
</dbReference>
<dbReference type="Pfam" id="PF13374">
    <property type="entry name" value="TPR_10"/>
    <property type="match status" value="1"/>
</dbReference>
<gene>
    <name evidence="1" type="ORF">ACFFU9_14285</name>
</gene>
<dbReference type="RefSeq" id="WP_379862161.1">
    <property type="nucleotide sequence ID" value="NZ_JBHMFC010000103.1"/>
</dbReference>
<accession>A0ABV5FEM7</accession>
<dbReference type="SUPFAM" id="SSF48452">
    <property type="entry name" value="TPR-like"/>
    <property type="match status" value="1"/>
</dbReference>
<organism evidence="1 2">
    <name type="scientific">Mariniflexile ostreae</name>
    <dbReference type="NCBI Taxonomy" id="1520892"/>
    <lineage>
        <taxon>Bacteria</taxon>
        <taxon>Pseudomonadati</taxon>
        <taxon>Bacteroidota</taxon>
        <taxon>Flavobacteriia</taxon>
        <taxon>Flavobacteriales</taxon>
        <taxon>Flavobacteriaceae</taxon>
        <taxon>Mariniflexile</taxon>
    </lineage>
</organism>
<comment type="caution">
    <text evidence="1">The sequence shown here is derived from an EMBL/GenBank/DDBJ whole genome shotgun (WGS) entry which is preliminary data.</text>
</comment>
<dbReference type="InterPro" id="IPR011990">
    <property type="entry name" value="TPR-like_helical_dom_sf"/>
</dbReference>
<dbReference type="Gene3D" id="1.25.40.10">
    <property type="entry name" value="Tetratricopeptide repeat domain"/>
    <property type="match status" value="1"/>
</dbReference>